<reference evidence="13 14" key="1">
    <citation type="submission" date="2017-06" db="EMBL/GenBank/DDBJ databases">
        <title>Genome sequencing of cyanobaciteial culture collection at National Institute for Environmental Studies (NIES).</title>
        <authorList>
            <person name="Hirose Y."/>
            <person name="Shimura Y."/>
            <person name="Fujisawa T."/>
            <person name="Nakamura Y."/>
            <person name="Kawachi M."/>
        </authorList>
    </citation>
    <scope>NUCLEOTIDE SEQUENCE [LARGE SCALE GENOMIC DNA]</scope>
    <source>
        <strain evidence="13 14">NIES-267</strain>
    </source>
</reference>
<sequence>MLLNNRYQIIRTLGSGGFGETVLAEDTQMPSRRPCVIKQLRPIQHNPKVYQLVRERFGREAATLEELGDNSPQIPTLYAYFSDNGQFYLVQEYIQGKTLTQVVEEQGLMDENSVKQILISILPVLEYVHSKGIVHRDIKPENILIDAEGKPVLIDFGAVKETLSTLLTPSGNATKSIVIGTPGFMATEQSVGRPMFASDIYSLGMTVIYLVTGKRPQELTTEPETGKVLWRQYAPNIKDNFADILDKAIGFDARERFKTASAMLKALQTGILGLPSEVLHTGGFSDTVAPGVTLLPQTYLNTVAIPPTSSVSSNNGNGKGILLGSLIVGSLIGASIIVGFALNKQPKQVQTVTQQPQATIPEPTPQKSSKTQTTPTPNPEPIIKPAFTAPATTSTDVAPQVEAPLRRPQNPQTINPAPDVVEIPQTTDLSPPGEIEPPVEPPAKPPIQQPSPAKTVENYYLNINQGQYKTAWNQLSAEFKDNKGLHPNGYFSYLSWWRGKVKNVNIQQINILEANVDTATVDASLDYLMKNGRIINQSVRFFLSWDEQNRRWVVRDAT</sequence>
<feature type="compositionally biased region" description="Polar residues" evidence="10">
    <location>
        <begin position="365"/>
        <end position="375"/>
    </location>
</feature>
<dbReference type="InterPro" id="IPR017441">
    <property type="entry name" value="Protein_kinase_ATP_BS"/>
</dbReference>
<evidence type="ECO:0000313" key="13">
    <source>
        <dbReference type="EMBL" id="BAY86829.1"/>
    </source>
</evidence>
<dbReference type="InterPro" id="IPR008271">
    <property type="entry name" value="Ser/Thr_kinase_AS"/>
</dbReference>
<keyword evidence="5 13" id="KW-0418">Kinase</keyword>
<keyword evidence="11" id="KW-1133">Transmembrane helix</keyword>
<evidence type="ECO:0000313" key="14">
    <source>
        <dbReference type="Proteomes" id="UP000218418"/>
    </source>
</evidence>
<evidence type="ECO:0000259" key="12">
    <source>
        <dbReference type="PROSITE" id="PS50011"/>
    </source>
</evidence>
<dbReference type="EMBL" id="AP018227">
    <property type="protein sequence ID" value="BAY86829.1"/>
    <property type="molecule type" value="Genomic_DNA"/>
</dbReference>
<dbReference type="SUPFAM" id="SSF56112">
    <property type="entry name" value="Protein kinase-like (PK-like)"/>
    <property type="match status" value="1"/>
</dbReference>
<keyword evidence="6 9" id="KW-0067">ATP-binding</keyword>
<evidence type="ECO:0000256" key="4">
    <source>
        <dbReference type="ARBA" id="ARBA00022741"/>
    </source>
</evidence>
<evidence type="ECO:0000256" key="5">
    <source>
        <dbReference type="ARBA" id="ARBA00022777"/>
    </source>
</evidence>
<accession>A0A1Z4M002</accession>
<dbReference type="PANTHER" id="PTHR24363:SF0">
    <property type="entry name" value="SERINE_THREONINE KINASE LIKE DOMAIN CONTAINING 1"/>
    <property type="match status" value="1"/>
</dbReference>
<dbReference type="Pfam" id="PF00069">
    <property type="entry name" value="Pkinase"/>
    <property type="match status" value="1"/>
</dbReference>
<keyword evidence="14" id="KW-1185">Reference proteome</keyword>
<comment type="catalytic activity">
    <reaction evidence="7">
        <text>L-threonyl-[protein] + ATP = O-phospho-L-threonyl-[protein] + ADP + H(+)</text>
        <dbReference type="Rhea" id="RHEA:46608"/>
        <dbReference type="Rhea" id="RHEA-COMP:11060"/>
        <dbReference type="Rhea" id="RHEA-COMP:11605"/>
        <dbReference type="ChEBI" id="CHEBI:15378"/>
        <dbReference type="ChEBI" id="CHEBI:30013"/>
        <dbReference type="ChEBI" id="CHEBI:30616"/>
        <dbReference type="ChEBI" id="CHEBI:61977"/>
        <dbReference type="ChEBI" id="CHEBI:456216"/>
        <dbReference type="EC" id="2.7.11.1"/>
    </reaction>
</comment>
<evidence type="ECO:0000256" key="6">
    <source>
        <dbReference type="ARBA" id="ARBA00022840"/>
    </source>
</evidence>
<dbReference type="PANTHER" id="PTHR24363">
    <property type="entry name" value="SERINE/THREONINE PROTEIN KINASE"/>
    <property type="match status" value="1"/>
</dbReference>
<keyword evidence="3" id="KW-0808">Transferase</keyword>
<name>A0A1Z4M002_9CYAN</name>
<gene>
    <name evidence="13" type="primary">pknA_2</name>
    <name evidence="13" type="ORF">NIES267_63400</name>
</gene>
<feature type="domain" description="Protein kinase" evidence="12">
    <location>
        <begin position="7"/>
        <end position="271"/>
    </location>
</feature>
<dbReference type="SMART" id="SM00220">
    <property type="entry name" value="S_TKc"/>
    <property type="match status" value="1"/>
</dbReference>
<dbReference type="InterPro" id="IPR011009">
    <property type="entry name" value="Kinase-like_dom_sf"/>
</dbReference>
<evidence type="ECO:0000256" key="3">
    <source>
        <dbReference type="ARBA" id="ARBA00022679"/>
    </source>
</evidence>
<protein>
    <recommendedName>
        <fullName evidence="1">non-specific serine/threonine protein kinase</fullName>
        <ecNumber evidence="1">2.7.11.1</ecNumber>
    </recommendedName>
</protein>
<dbReference type="PROSITE" id="PS00107">
    <property type="entry name" value="PROTEIN_KINASE_ATP"/>
    <property type="match status" value="1"/>
</dbReference>
<dbReference type="AlphaFoldDB" id="A0A1Z4M002"/>
<dbReference type="CDD" id="cd14014">
    <property type="entry name" value="STKc_PknB_like"/>
    <property type="match status" value="1"/>
</dbReference>
<dbReference type="Gene3D" id="1.10.510.10">
    <property type="entry name" value="Transferase(Phosphotransferase) domain 1"/>
    <property type="match status" value="1"/>
</dbReference>
<feature type="binding site" evidence="9">
    <location>
        <position position="38"/>
    </location>
    <ligand>
        <name>ATP</name>
        <dbReference type="ChEBI" id="CHEBI:30616"/>
    </ligand>
</feature>
<keyword evidence="11" id="KW-0472">Membrane</keyword>
<comment type="catalytic activity">
    <reaction evidence="8">
        <text>L-seryl-[protein] + ATP = O-phospho-L-seryl-[protein] + ADP + H(+)</text>
        <dbReference type="Rhea" id="RHEA:17989"/>
        <dbReference type="Rhea" id="RHEA-COMP:9863"/>
        <dbReference type="Rhea" id="RHEA-COMP:11604"/>
        <dbReference type="ChEBI" id="CHEBI:15378"/>
        <dbReference type="ChEBI" id="CHEBI:29999"/>
        <dbReference type="ChEBI" id="CHEBI:30616"/>
        <dbReference type="ChEBI" id="CHEBI:83421"/>
        <dbReference type="ChEBI" id="CHEBI:456216"/>
        <dbReference type="EC" id="2.7.11.1"/>
    </reaction>
</comment>
<dbReference type="PROSITE" id="PS00108">
    <property type="entry name" value="PROTEIN_KINASE_ST"/>
    <property type="match status" value="1"/>
</dbReference>
<evidence type="ECO:0000256" key="7">
    <source>
        <dbReference type="ARBA" id="ARBA00047899"/>
    </source>
</evidence>
<dbReference type="GO" id="GO:0004674">
    <property type="term" value="F:protein serine/threonine kinase activity"/>
    <property type="evidence" value="ECO:0007669"/>
    <property type="project" value="UniProtKB-KW"/>
</dbReference>
<keyword evidence="2" id="KW-0723">Serine/threonine-protein kinase</keyword>
<keyword evidence="4 9" id="KW-0547">Nucleotide-binding</keyword>
<keyword evidence="11" id="KW-0812">Transmembrane</keyword>
<feature type="region of interest" description="Disordered" evidence="10">
    <location>
        <begin position="352"/>
        <end position="451"/>
    </location>
</feature>
<dbReference type="PROSITE" id="PS50011">
    <property type="entry name" value="PROTEIN_KINASE_DOM"/>
    <property type="match status" value="1"/>
</dbReference>
<dbReference type="EC" id="2.7.11.1" evidence="1"/>
<feature type="transmembrane region" description="Helical" evidence="11">
    <location>
        <begin position="321"/>
        <end position="342"/>
    </location>
</feature>
<evidence type="ECO:0000256" key="8">
    <source>
        <dbReference type="ARBA" id="ARBA00048679"/>
    </source>
</evidence>
<evidence type="ECO:0000256" key="1">
    <source>
        <dbReference type="ARBA" id="ARBA00012513"/>
    </source>
</evidence>
<organism evidence="13 14">
    <name type="scientific">Calothrix parasitica NIES-267</name>
    <dbReference type="NCBI Taxonomy" id="1973488"/>
    <lineage>
        <taxon>Bacteria</taxon>
        <taxon>Bacillati</taxon>
        <taxon>Cyanobacteriota</taxon>
        <taxon>Cyanophyceae</taxon>
        <taxon>Nostocales</taxon>
        <taxon>Calotrichaceae</taxon>
        <taxon>Calothrix</taxon>
    </lineage>
</organism>
<evidence type="ECO:0000256" key="9">
    <source>
        <dbReference type="PROSITE-ProRule" id="PRU10141"/>
    </source>
</evidence>
<dbReference type="GO" id="GO:0005524">
    <property type="term" value="F:ATP binding"/>
    <property type="evidence" value="ECO:0007669"/>
    <property type="project" value="UniProtKB-UniRule"/>
</dbReference>
<evidence type="ECO:0000256" key="11">
    <source>
        <dbReference type="SAM" id="Phobius"/>
    </source>
</evidence>
<evidence type="ECO:0000256" key="10">
    <source>
        <dbReference type="SAM" id="MobiDB-lite"/>
    </source>
</evidence>
<evidence type="ECO:0000256" key="2">
    <source>
        <dbReference type="ARBA" id="ARBA00022527"/>
    </source>
</evidence>
<dbReference type="InterPro" id="IPR000719">
    <property type="entry name" value="Prot_kinase_dom"/>
</dbReference>
<proteinExistence type="predicted"/>
<feature type="compositionally biased region" description="Pro residues" evidence="10">
    <location>
        <begin position="434"/>
        <end position="449"/>
    </location>
</feature>
<dbReference type="Proteomes" id="UP000218418">
    <property type="component" value="Chromosome"/>
</dbReference>